<dbReference type="Pfam" id="PF04069">
    <property type="entry name" value="OpuAC"/>
    <property type="match status" value="1"/>
</dbReference>
<protein>
    <submittedName>
        <fullName evidence="2">Glycine betaine/choline-binding protein of an ABC-type transport system</fullName>
    </submittedName>
</protein>
<reference evidence="2 3" key="1">
    <citation type="journal article" date="2012" name="BMC Genomics">
        <title>The genome sequence of Propionibacterium acidipropionici provides insights into its biotechnological and industrial potential.</title>
        <authorList>
            <person name="Parizzi L.P."/>
            <person name="Grassi M.C."/>
            <person name="Llerena L.A."/>
            <person name="Carazzolle M.F."/>
            <person name="Queiroz V.L."/>
            <person name="Lunardi I."/>
            <person name="Zeidler A.F."/>
            <person name="Teixeira P.J."/>
            <person name="Mieczkowski P."/>
            <person name="Rincones J."/>
            <person name="Pereira G.A."/>
        </authorList>
    </citation>
    <scope>NUCLEOTIDE SEQUENCE [LARGE SCALE GENOMIC DNA]</scope>
    <source>
        <strain evidence="3">ATCC 4875 / DSM 20272 / JCM 6432 / NBRC 12425 / NCIMB 8070</strain>
    </source>
</reference>
<dbReference type="HOGENOM" id="CLU_038355_1_2_11"/>
<dbReference type="CDD" id="cd13606">
    <property type="entry name" value="PBP2_ProX_like"/>
    <property type="match status" value="1"/>
</dbReference>
<dbReference type="Gene3D" id="3.40.190.120">
    <property type="entry name" value="Osmoprotection protein (prox), domain 2"/>
    <property type="match status" value="1"/>
</dbReference>
<evidence type="ECO:0000313" key="3">
    <source>
        <dbReference type="Proteomes" id="UP000000214"/>
    </source>
</evidence>
<proteinExistence type="predicted"/>
<evidence type="ECO:0000313" key="2">
    <source>
        <dbReference type="EMBL" id="AFV90816.1"/>
    </source>
</evidence>
<name>K7RWL9_ACIA4</name>
<dbReference type="Gene3D" id="3.40.190.10">
    <property type="entry name" value="Periplasmic binding protein-like II"/>
    <property type="match status" value="1"/>
</dbReference>
<dbReference type="GeneID" id="88084748"/>
<feature type="domain" description="ABC-type glycine betaine transport system substrate-binding" evidence="1">
    <location>
        <begin position="76"/>
        <end position="334"/>
    </location>
</feature>
<dbReference type="SUPFAM" id="SSF53850">
    <property type="entry name" value="Periplasmic binding protein-like II"/>
    <property type="match status" value="1"/>
</dbReference>
<dbReference type="InterPro" id="IPR007210">
    <property type="entry name" value="ABC_Gly_betaine_transp_sub-bd"/>
</dbReference>
<dbReference type="PATRIC" id="fig|1171373.8.peg.3003"/>
<dbReference type="GO" id="GO:0043190">
    <property type="term" value="C:ATP-binding cassette (ABC) transporter complex"/>
    <property type="evidence" value="ECO:0007669"/>
    <property type="project" value="InterPro"/>
</dbReference>
<dbReference type="KEGG" id="pbo:PACID_30520"/>
<organism evidence="2 3">
    <name type="scientific">Acidipropionibacterium acidipropionici (strain ATCC 4875 / DSM 20272 / JCM 6432 / NBRC 12425 / NCIMB 8070 / 4)</name>
    <name type="common">Propionibacterium acidipropionici</name>
    <dbReference type="NCBI Taxonomy" id="1171373"/>
    <lineage>
        <taxon>Bacteria</taxon>
        <taxon>Bacillati</taxon>
        <taxon>Actinomycetota</taxon>
        <taxon>Actinomycetes</taxon>
        <taxon>Propionibacteriales</taxon>
        <taxon>Propionibacteriaceae</taxon>
        <taxon>Acidipropionibacterium</taxon>
    </lineage>
</organism>
<dbReference type="GO" id="GO:0022857">
    <property type="term" value="F:transmembrane transporter activity"/>
    <property type="evidence" value="ECO:0007669"/>
    <property type="project" value="InterPro"/>
</dbReference>
<dbReference type="AlphaFoldDB" id="K7RWL9"/>
<dbReference type="Proteomes" id="UP000000214">
    <property type="component" value="Chromosome"/>
</dbReference>
<dbReference type="RefSeq" id="WP_015071712.1">
    <property type="nucleotide sequence ID" value="NC_019395.1"/>
</dbReference>
<evidence type="ECO:0000259" key="1">
    <source>
        <dbReference type="Pfam" id="PF04069"/>
    </source>
</evidence>
<dbReference type="EMBL" id="CP003493">
    <property type="protein sequence ID" value="AFV90816.1"/>
    <property type="molecule type" value="Genomic_DNA"/>
</dbReference>
<sequence length="339" mass="35389">MNRLRVGAAGPRSIMMSKSPTQEVDHMSRTPLMRHRRVLAAALAVVTTMAIAGCGGSSDPLAEGSASGSASGSGGIVVGSANFPENELLADIYAGALNHQGVKASTKLNIASRETYIPALKKGEINLIPEYTGNLARYFDKSASISDSATADASLKKALPKGLTALTPAPAENKDSMVVTKQTAEQKKLKSISDLSASASGMVLGAPPEFKTRVDGVSGLKREYGLTFKEFKPLDEAGPLTVQALKNGQVQVANLFSTDPNIAANGFVVLDDPKNLFGAQNIVPVMTSSKASPKATKALDAVSAKLTTPVVQKLVEKVVIDKQDASAVAQQWLKANDLG</sequence>
<gene>
    <name evidence="2" type="ordered locus">PACID_30520</name>
</gene>
<dbReference type="STRING" id="1171373.PACID_30520"/>
<dbReference type="eggNOG" id="COG1732">
    <property type="taxonomic scope" value="Bacteria"/>
</dbReference>
<accession>K7RWL9</accession>